<name>A0A975Y0V3_9ACTN</name>
<gene>
    <name evidence="1" type="ORF">KRR39_03195</name>
</gene>
<dbReference type="EMBL" id="CP077062">
    <property type="protein sequence ID" value="QWZ08873.1"/>
    <property type="molecule type" value="Genomic_DNA"/>
</dbReference>
<proteinExistence type="predicted"/>
<dbReference type="Proteomes" id="UP000683575">
    <property type="component" value="Chromosome"/>
</dbReference>
<organism evidence="1 2">
    <name type="scientific">Nocardioides panacis</name>
    <dbReference type="NCBI Taxonomy" id="2849501"/>
    <lineage>
        <taxon>Bacteria</taxon>
        <taxon>Bacillati</taxon>
        <taxon>Actinomycetota</taxon>
        <taxon>Actinomycetes</taxon>
        <taxon>Propionibacteriales</taxon>
        <taxon>Nocardioidaceae</taxon>
        <taxon>Nocardioides</taxon>
    </lineage>
</organism>
<accession>A0A975Y0V3</accession>
<dbReference type="RefSeq" id="WP_216940719.1">
    <property type="nucleotide sequence ID" value="NZ_CP077062.1"/>
</dbReference>
<keyword evidence="2" id="KW-1185">Reference proteome</keyword>
<sequence>MFDHHCPACGKRQLLFASQVTGMINDEHGITVLLTCWCGAPATVRTGRAATRSATRDPEHALAS</sequence>
<dbReference type="KEGG" id="nps:KRR39_03195"/>
<evidence type="ECO:0000313" key="1">
    <source>
        <dbReference type="EMBL" id="QWZ08873.1"/>
    </source>
</evidence>
<protein>
    <submittedName>
        <fullName evidence="1">Uncharacterized protein</fullName>
    </submittedName>
</protein>
<reference evidence="1" key="1">
    <citation type="submission" date="2021-06" db="EMBL/GenBank/DDBJ databases">
        <title>Complete genome sequence of Nocardioides sp. G188.</title>
        <authorList>
            <person name="Im W.-T."/>
        </authorList>
    </citation>
    <scope>NUCLEOTIDE SEQUENCE</scope>
    <source>
        <strain evidence="1">G188</strain>
    </source>
</reference>
<evidence type="ECO:0000313" key="2">
    <source>
        <dbReference type="Proteomes" id="UP000683575"/>
    </source>
</evidence>
<dbReference type="AlphaFoldDB" id="A0A975Y0V3"/>